<reference evidence="3" key="1">
    <citation type="submission" date="2021-02" db="EMBL/GenBank/DDBJ databases">
        <title>Infant gut strain persistence is associated with maternal origin, phylogeny, and functional potential including surface adhesion and iron acquisition.</title>
        <authorList>
            <person name="Lou Y.C."/>
        </authorList>
    </citation>
    <scope>NUCLEOTIDE SEQUENCE</scope>
    <source>
        <strain evidence="3">L3_106_000M1_dasL3_106_000M1_concoct_15</strain>
    </source>
</reference>
<proteinExistence type="predicted"/>
<protein>
    <submittedName>
        <fullName evidence="3">Lipase family protein</fullName>
    </submittedName>
</protein>
<dbReference type="PANTHER" id="PTHR45856:SF24">
    <property type="entry name" value="FUNGAL LIPASE-LIKE DOMAIN-CONTAINING PROTEIN"/>
    <property type="match status" value="1"/>
</dbReference>
<dbReference type="InterPro" id="IPR029058">
    <property type="entry name" value="AB_hydrolase_fold"/>
</dbReference>
<dbReference type="SUPFAM" id="SSF53474">
    <property type="entry name" value="alpha/beta-Hydrolases"/>
    <property type="match status" value="1"/>
</dbReference>
<dbReference type="PANTHER" id="PTHR45856">
    <property type="entry name" value="ALPHA/BETA-HYDROLASES SUPERFAMILY PROTEIN"/>
    <property type="match status" value="1"/>
</dbReference>
<sequence length="496" mass="54685">MRSIRFTEKTLTRALTAGVLMGSLFLPFSAGAASPVRPAESQSVSAAAVSAQEEVRQEKAVKENLKIAGTALMCAGTYSMGEGSSEHSLLSDYGWDVSPFRTASDDTDVHFAVAVRKKAYGRTHPTILAFRGSQTKTDWKTNFSASLVPFDKKDKGADPKTVPSVHKGFERYAAMVLRTPMDLDGDGKKEMAASYLKQHPDRRLYLTGHSLGGAVASLVAERLVEKGIPKAQVPVITFGAPAVGNKAFADGYGKRIDLTRVVTSLDPVPGSLQTFFGGDFTQFGKVVKFDLSKNYSGYQHPVSFYLDLALRHFYDSYDEAVKKGLLRKVPLTQDEGKTPMVALALYTTEDSFDDRFSPDLGRFVLDDYRAMLPRYTVLDVKHEKEDNFRIEEGTLMKAAQKAGASYLVIVTLDKKRLGQSRTFYVTLSQHVRSLEGPRLSTLTMGSTRVSFDQGLTQATLSLLEDQKAALRSLLPFVRTEERLWNLTPGDDTSENH</sequence>
<dbReference type="CDD" id="cd00519">
    <property type="entry name" value="Lipase_3"/>
    <property type="match status" value="1"/>
</dbReference>
<dbReference type="InterPro" id="IPR002921">
    <property type="entry name" value="Fungal_lipase-type"/>
</dbReference>
<dbReference type="AlphaFoldDB" id="A0A943I564"/>
<keyword evidence="1" id="KW-0732">Signal</keyword>
<gene>
    <name evidence="3" type="ORF">KHX13_03930</name>
</gene>
<feature type="signal peptide" evidence="1">
    <location>
        <begin position="1"/>
        <end position="32"/>
    </location>
</feature>
<feature type="domain" description="Fungal lipase-type" evidence="2">
    <location>
        <begin position="128"/>
        <end position="270"/>
    </location>
</feature>
<dbReference type="EMBL" id="JAGZCZ010000004">
    <property type="protein sequence ID" value="MBS5519473.1"/>
    <property type="molecule type" value="Genomic_DNA"/>
</dbReference>
<evidence type="ECO:0000256" key="1">
    <source>
        <dbReference type="SAM" id="SignalP"/>
    </source>
</evidence>
<dbReference type="Gene3D" id="3.40.50.1820">
    <property type="entry name" value="alpha/beta hydrolase"/>
    <property type="match status" value="1"/>
</dbReference>
<dbReference type="InterPro" id="IPR051218">
    <property type="entry name" value="Sec_MonoDiacylglyc_Lipase"/>
</dbReference>
<comment type="caution">
    <text evidence="3">The sequence shown here is derived from an EMBL/GenBank/DDBJ whole genome shotgun (WGS) entry which is preliminary data.</text>
</comment>
<evidence type="ECO:0000313" key="4">
    <source>
        <dbReference type="Proteomes" id="UP000754226"/>
    </source>
</evidence>
<organism evidence="3 4">
    <name type="scientific">Acidaminococcus intestini</name>
    <dbReference type="NCBI Taxonomy" id="187327"/>
    <lineage>
        <taxon>Bacteria</taxon>
        <taxon>Bacillati</taxon>
        <taxon>Bacillota</taxon>
        <taxon>Negativicutes</taxon>
        <taxon>Acidaminococcales</taxon>
        <taxon>Acidaminococcaceae</taxon>
        <taxon>Acidaminococcus</taxon>
    </lineage>
</organism>
<dbReference type="Proteomes" id="UP000754226">
    <property type="component" value="Unassembled WGS sequence"/>
</dbReference>
<evidence type="ECO:0000313" key="3">
    <source>
        <dbReference type="EMBL" id="MBS5519473.1"/>
    </source>
</evidence>
<dbReference type="Pfam" id="PF01764">
    <property type="entry name" value="Lipase_3"/>
    <property type="match status" value="1"/>
</dbReference>
<feature type="chain" id="PRO_5036990792" evidence="1">
    <location>
        <begin position="33"/>
        <end position="496"/>
    </location>
</feature>
<name>A0A943I564_9FIRM</name>
<accession>A0A943I564</accession>
<dbReference type="GO" id="GO:0006629">
    <property type="term" value="P:lipid metabolic process"/>
    <property type="evidence" value="ECO:0007669"/>
    <property type="project" value="InterPro"/>
</dbReference>
<evidence type="ECO:0000259" key="2">
    <source>
        <dbReference type="Pfam" id="PF01764"/>
    </source>
</evidence>